<feature type="region of interest" description="Disordered" evidence="1">
    <location>
        <begin position="34"/>
        <end position="57"/>
    </location>
</feature>
<dbReference type="Proteomes" id="UP000094569">
    <property type="component" value="Unassembled WGS sequence"/>
</dbReference>
<protein>
    <submittedName>
        <fullName evidence="3">Uncharacterized protein</fullName>
    </submittedName>
</protein>
<name>A0A1E3BKZ4_ASPCR</name>
<gene>
    <name evidence="3" type="ORF">SI65_02422</name>
</gene>
<feature type="signal peptide" evidence="2">
    <location>
        <begin position="1"/>
        <end position="24"/>
    </location>
</feature>
<feature type="compositionally biased region" description="Basic and acidic residues" evidence="1">
    <location>
        <begin position="34"/>
        <end position="46"/>
    </location>
</feature>
<dbReference type="EMBL" id="JXNT01000002">
    <property type="protein sequence ID" value="ODM21578.1"/>
    <property type="molecule type" value="Genomic_DNA"/>
</dbReference>
<dbReference type="AlphaFoldDB" id="A0A1E3BKZ4"/>
<evidence type="ECO:0000313" key="4">
    <source>
        <dbReference type="Proteomes" id="UP000094569"/>
    </source>
</evidence>
<evidence type="ECO:0000313" key="3">
    <source>
        <dbReference type="EMBL" id="ODM21578.1"/>
    </source>
</evidence>
<comment type="caution">
    <text evidence="3">The sequence shown here is derived from an EMBL/GenBank/DDBJ whole genome shotgun (WGS) entry which is preliminary data.</text>
</comment>
<proteinExistence type="predicted"/>
<organism evidence="3 4">
    <name type="scientific">Aspergillus cristatus</name>
    <name type="common">Chinese Fuzhuan brick tea-fermentation fungus</name>
    <name type="synonym">Eurotium cristatum</name>
    <dbReference type="NCBI Taxonomy" id="573508"/>
    <lineage>
        <taxon>Eukaryota</taxon>
        <taxon>Fungi</taxon>
        <taxon>Dikarya</taxon>
        <taxon>Ascomycota</taxon>
        <taxon>Pezizomycotina</taxon>
        <taxon>Eurotiomycetes</taxon>
        <taxon>Eurotiomycetidae</taxon>
        <taxon>Eurotiales</taxon>
        <taxon>Aspergillaceae</taxon>
        <taxon>Aspergillus</taxon>
        <taxon>Aspergillus subgen. Aspergillus</taxon>
    </lineage>
</organism>
<reference evidence="3 4" key="1">
    <citation type="journal article" date="2016" name="BMC Genomics">
        <title>Comparative genomic and transcriptomic analyses of the Fuzhuan brick tea-fermentation fungus Aspergillus cristatus.</title>
        <authorList>
            <person name="Ge Y."/>
            <person name="Wang Y."/>
            <person name="Liu Y."/>
            <person name="Tan Y."/>
            <person name="Ren X."/>
            <person name="Zhang X."/>
            <person name="Hyde K.D."/>
            <person name="Liu Y."/>
            <person name="Liu Z."/>
        </authorList>
    </citation>
    <scope>NUCLEOTIDE SEQUENCE [LARGE SCALE GENOMIC DNA]</scope>
    <source>
        <strain evidence="3 4">GZAAS20.1005</strain>
    </source>
</reference>
<feature type="chain" id="PRO_5009123765" evidence="2">
    <location>
        <begin position="25"/>
        <end position="106"/>
    </location>
</feature>
<evidence type="ECO:0000256" key="2">
    <source>
        <dbReference type="SAM" id="SignalP"/>
    </source>
</evidence>
<keyword evidence="4" id="KW-1185">Reference proteome</keyword>
<sequence>MTTRPSLLSLLPLISLFFSVSVSAAYILELRADKNQQSSKNEKQQDDDCNSEPQIEWEGTTCTSEHKKVIVEEFQNAITMTEQVQSDLHKNGYNTIFAFAGLWLSI</sequence>
<accession>A0A1E3BKZ4</accession>
<keyword evidence="2" id="KW-0732">Signal</keyword>
<dbReference type="VEuPathDB" id="FungiDB:SI65_02422"/>
<evidence type="ECO:0000256" key="1">
    <source>
        <dbReference type="SAM" id="MobiDB-lite"/>
    </source>
</evidence>